<dbReference type="PANTHER" id="PTHR24543">
    <property type="entry name" value="MULTICOPPER OXIDASE-RELATED"/>
    <property type="match status" value="1"/>
</dbReference>
<evidence type="ECO:0000313" key="2">
    <source>
        <dbReference type="Proteomes" id="UP001152795"/>
    </source>
</evidence>
<dbReference type="SUPFAM" id="SSF56436">
    <property type="entry name" value="C-type lectin-like"/>
    <property type="match status" value="1"/>
</dbReference>
<dbReference type="AlphaFoldDB" id="A0A7D9IZ51"/>
<protein>
    <submittedName>
        <fullName evidence="1">Uncharacterized protein</fullName>
    </submittedName>
</protein>
<sequence>LNDQQFVRRYTWSDKTPLDYINWNTNSSKQFKVNENCVKMHTKTGLWETTRCDTSLRYMCKRKLECSSVISINSSMVTVTDAYGTHGVNKAILTDEKACDSTWCTNNTSGTAKIMVDLGELVRVTAISFQGRDSYDKMLDFHQLFYVKSFRIDYKRNGRWRPYYMDGYHTTILGNQHGAVVNTKTFKHPITLDGLSITPVTWFGELICMKIRLHGCPYVCQNQLLSAFPEKMKGDLVTASSVKYPKNKPRQVGMDGLSWCAKVNDKKQWVQFYFNDVTLISSIVIAGNKIDSFVKTYFIRYSADGTTWDDYKQYGITRIFRGNHHPLHGVTHTLINPIEASYLRIIPVTWNDNICMRISLLGCKAGVEIVPTTLPRTLPLQPTTHGNTDVIAKTEDNSDGLSNGAVAGLVIAILLLLALVIAVSVFFFLKKRANSKLVEYPSAYSKAILNDEDKL</sequence>
<proteinExistence type="predicted"/>
<dbReference type="Proteomes" id="UP001152795">
    <property type="component" value="Unassembled WGS sequence"/>
</dbReference>
<dbReference type="PROSITE" id="PS50022">
    <property type="entry name" value="FA58C_3"/>
    <property type="match status" value="2"/>
</dbReference>
<dbReference type="SMART" id="SM00231">
    <property type="entry name" value="FA58C"/>
    <property type="match status" value="2"/>
</dbReference>
<organism evidence="1 2">
    <name type="scientific">Paramuricea clavata</name>
    <name type="common">Red gorgonian</name>
    <name type="synonym">Violescent sea-whip</name>
    <dbReference type="NCBI Taxonomy" id="317549"/>
    <lineage>
        <taxon>Eukaryota</taxon>
        <taxon>Metazoa</taxon>
        <taxon>Cnidaria</taxon>
        <taxon>Anthozoa</taxon>
        <taxon>Octocorallia</taxon>
        <taxon>Malacalcyonacea</taxon>
        <taxon>Plexauridae</taxon>
        <taxon>Paramuricea</taxon>
    </lineage>
</organism>
<dbReference type="InterPro" id="IPR016186">
    <property type="entry name" value="C-type_lectin-like/link_sf"/>
</dbReference>
<feature type="non-terminal residue" evidence="1">
    <location>
        <position position="1"/>
    </location>
</feature>
<dbReference type="CDD" id="cd00037">
    <property type="entry name" value="CLECT"/>
    <property type="match status" value="1"/>
</dbReference>
<dbReference type="InterPro" id="IPR001304">
    <property type="entry name" value="C-type_lectin-like"/>
</dbReference>
<dbReference type="Gene3D" id="2.60.120.260">
    <property type="entry name" value="Galactose-binding domain-like"/>
    <property type="match status" value="2"/>
</dbReference>
<evidence type="ECO:0000313" key="1">
    <source>
        <dbReference type="EMBL" id="CAB4016808.1"/>
    </source>
</evidence>
<keyword evidence="2" id="KW-1185">Reference proteome</keyword>
<dbReference type="Gene3D" id="3.10.100.10">
    <property type="entry name" value="Mannose-Binding Protein A, subunit A"/>
    <property type="match status" value="1"/>
</dbReference>
<dbReference type="CDD" id="cd00057">
    <property type="entry name" value="FA58C"/>
    <property type="match status" value="1"/>
</dbReference>
<comment type="caution">
    <text evidence="1">The sequence shown here is derived from an EMBL/GenBank/DDBJ whole genome shotgun (WGS) entry which is preliminary data.</text>
</comment>
<dbReference type="OrthoDB" id="441660at2759"/>
<gene>
    <name evidence="1" type="ORF">PACLA_8A066009</name>
</gene>
<dbReference type="InterPro" id="IPR008979">
    <property type="entry name" value="Galactose-bd-like_sf"/>
</dbReference>
<dbReference type="PROSITE" id="PS50041">
    <property type="entry name" value="C_TYPE_LECTIN_2"/>
    <property type="match status" value="1"/>
</dbReference>
<dbReference type="Pfam" id="PF00754">
    <property type="entry name" value="F5_F8_type_C"/>
    <property type="match status" value="2"/>
</dbReference>
<dbReference type="InterPro" id="IPR000421">
    <property type="entry name" value="FA58C"/>
</dbReference>
<dbReference type="SUPFAM" id="SSF49785">
    <property type="entry name" value="Galactose-binding domain-like"/>
    <property type="match status" value="2"/>
</dbReference>
<reference evidence="1" key="1">
    <citation type="submission" date="2020-04" db="EMBL/GenBank/DDBJ databases">
        <authorList>
            <person name="Alioto T."/>
            <person name="Alioto T."/>
            <person name="Gomez Garrido J."/>
        </authorList>
    </citation>
    <scope>NUCLEOTIDE SEQUENCE</scope>
    <source>
        <strain evidence="1">A484AB</strain>
    </source>
</reference>
<name>A0A7D9IZ51_PARCT</name>
<dbReference type="InterPro" id="IPR016187">
    <property type="entry name" value="CTDL_fold"/>
</dbReference>
<dbReference type="PANTHER" id="PTHR24543:SF325">
    <property type="entry name" value="F5_8 TYPE C DOMAIN-CONTAINING PROTEIN"/>
    <property type="match status" value="1"/>
</dbReference>
<dbReference type="Pfam" id="PF00059">
    <property type="entry name" value="Lectin_C"/>
    <property type="match status" value="1"/>
</dbReference>
<dbReference type="EMBL" id="CACRXK020009266">
    <property type="protein sequence ID" value="CAB4016808.1"/>
    <property type="molecule type" value="Genomic_DNA"/>
</dbReference>
<accession>A0A7D9IZ51</accession>